<evidence type="ECO:0000313" key="4">
    <source>
        <dbReference type="Proteomes" id="UP000314982"/>
    </source>
</evidence>
<dbReference type="PANTHER" id="PTHR21661">
    <property type="entry name" value="EPOXIDE HYDROLASE 1-RELATED"/>
    <property type="match status" value="1"/>
</dbReference>
<reference evidence="3" key="2">
    <citation type="submission" date="2025-08" db="UniProtKB">
        <authorList>
            <consortium name="Ensembl"/>
        </authorList>
    </citation>
    <scope>IDENTIFICATION</scope>
</reference>
<reference evidence="3" key="3">
    <citation type="submission" date="2025-09" db="UniProtKB">
        <authorList>
            <consortium name="Ensembl"/>
        </authorList>
    </citation>
    <scope>IDENTIFICATION</scope>
</reference>
<dbReference type="GO" id="GO:0097176">
    <property type="term" value="P:epoxide metabolic process"/>
    <property type="evidence" value="ECO:0007669"/>
    <property type="project" value="TreeGrafter"/>
</dbReference>
<keyword evidence="4" id="KW-1185">Reference proteome</keyword>
<dbReference type="GO" id="GO:0019369">
    <property type="term" value="P:arachidonate metabolic process"/>
    <property type="evidence" value="ECO:0007669"/>
    <property type="project" value="TreeGrafter"/>
</dbReference>
<sequence length="175" mass="20225">MLTHCIHSSSVVSLPAGFNTLDAARVFRKLMERSLINTNMAQMKPLCRHSVLPVVGAAEWSFHFPVFMKFTLDYLLTNTMIYWTTGSTMRFYKENLKTNIENRLDKDVCPQEEGVQYVPTGLATFLNEIMHVPQPWAGFRKIYSYFPRGSHFAALKEAWLLADDLLQFVRKVEKL</sequence>
<dbReference type="GeneTree" id="ENSGT01000000217848"/>
<dbReference type="InterPro" id="IPR029058">
    <property type="entry name" value="AB_hydrolase_fold"/>
</dbReference>
<accession>A0A4W5JKC1</accession>
<dbReference type="Proteomes" id="UP000314982">
    <property type="component" value="Unassembled WGS sequence"/>
</dbReference>
<protein>
    <submittedName>
        <fullName evidence="3">Uncharacterized protein</fullName>
    </submittedName>
</protein>
<dbReference type="STRING" id="62062.ENSHHUP00000000086"/>
<organism evidence="3 4">
    <name type="scientific">Hucho hucho</name>
    <name type="common">huchen</name>
    <dbReference type="NCBI Taxonomy" id="62062"/>
    <lineage>
        <taxon>Eukaryota</taxon>
        <taxon>Metazoa</taxon>
        <taxon>Chordata</taxon>
        <taxon>Craniata</taxon>
        <taxon>Vertebrata</taxon>
        <taxon>Euteleostomi</taxon>
        <taxon>Actinopterygii</taxon>
        <taxon>Neopterygii</taxon>
        <taxon>Teleostei</taxon>
        <taxon>Protacanthopterygii</taxon>
        <taxon>Salmoniformes</taxon>
        <taxon>Salmonidae</taxon>
        <taxon>Salmoninae</taxon>
        <taxon>Hucho</taxon>
    </lineage>
</organism>
<dbReference type="GO" id="GO:0004301">
    <property type="term" value="F:epoxide hydrolase activity"/>
    <property type="evidence" value="ECO:0007669"/>
    <property type="project" value="TreeGrafter"/>
</dbReference>
<evidence type="ECO:0000256" key="1">
    <source>
        <dbReference type="ARBA" id="ARBA00010088"/>
    </source>
</evidence>
<evidence type="ECO:0000313" key="3">
    <source>
        <dbReference type="Ensembl" id="ENSHHUP00000000086.1"/>
    </source>
</evidence>
<dbReference type="SUPFAM" id="SSF53474">
    <property type="entry name" value="alpha/beta-Hydrolases"/>
    <property type="match status" value="1"/>
</dbReference>
<proteinExistence type="inferred from homology"/>
<keyword evidence="2" id="KW-0378">Hydrolase</keyword>
<name>A0A4W5JKC1_9TELE</name>
<dbReference type="Gene3D" id="3.40.50.1820">
    <property type="entry name" value="alpha/beta hydrolase"/>
    <property type="match status" value="1"/>
</dbReference>
<dbReference type="PANTHER" id="PTHR21661:SF78">
    <property type="entry name" value="EPOXIDE HYDROLASE 1"/>
    <property type="match status" value="1"/>
</dbReference>
<evidence type="ECO:0000256" key="2">
    <source>
        <dbReference type="ARBA" id="ARBA00022801"/>
    </source>
</evidence>
<comment type="similarity">
    <text evidence="1">Belongs to the peptidase S33 family.</text>
</comment>
<dbReference type="AlphaFoldDB" id="A0A4W5JKC1"/>
<reference evidence="4" key="1">
    <citation type="submission" date="2018-06" db="EMBL/GenBank/DDBJ databases">
        <title>Genome assembly of Danube salmon.</title>
        <authorList>
            <person name="Macqueen D.J."/>
            <person name="Gundappa M.K."/>
        </authorList>
    </citation>
    <scope>NUCLEOTIDE SEQUENCE [LARGE SCALE GENOMIC DNA]</scope>
</reference>
<dbReference type="Ensembl" id="ENSHHUT00000000088.1">
    <property type="protein sequence ID" value="ENSHHUP00000000086.1"/>
    <property type="gene ID" value="ENSHHUG00000000084.1"/>
</dbReference>